<gene>
    <name evidence="1" type="ORF">Amon01_000856800</name>
</gene>
<reference evidence="1" key="1">
    <citation type="submission" date="2023-04" db="EMBL/GenBank/DDBJ databases">
        <title>Ambrosiozyma monospora NBRC 1965.</title>
        <authorList>
            <person name="Ichikawa N."/>
            <person name="Sato H."/>
            <person name="Tonouchi N."/>
        </authorList>
    </citation>
    <scope>NUCLEOTIDE SEQUENCE</scope>
    <source>
        <strain evidence="1">NBRC 1965</strain>
    </source>
</reference>
<dbReference type="AlphaFoldDB" id="A0A9W6Z0N1"/>
<proteinExistence type="predicted"/>
<dbReference type="OrthoDB" id="251770at2759"/>
<evidence type="ECO:0000313" key="2">
    <source>
        <dbReference type="Proteomes" id="UP001165063"/>
    </source>
</evidence>
<name>A0A9W6Z0N1_AMBMO</name>
<dbReference type="Proteomes" id="UP001165063">
    <property type="component" value="Unassembled WGS sequence"/>
</dbReference>
<organism evidence="1 2">
    <name type="scientific">Ambrosiozyma monospora</name>
    <name type="common">Yeast</name>
    <name type="synonym">Endomycopsis monosporus</name>
    <dbReference type="NCBI Taxonomy" id="43982"/>
    <lineage>
        <taxon>Eukaryota</taxon>
        <taxon>Fungi</taxon>
        <taxon>Dikarya</taxon>
        <taxon>Ascomycota</taxon>
        <taxon>Saccharomycotina</taxon>
        <taxon>Pichiomycetes</taxon>
        <taxon>Pichiales</taxon>
        <taxon>Pichiaceae</taxon>
        <taxon>Ambrosiozyma</taxon>
    </lineage>
</organism>
<comment type="caution">
    <text evidence="1">The sequence shown here is derived from an EMBL/GenBank/DDBJ whole genome shotgun (WGS) entry which is preliminary data.</text>
</comment>
<protein>
    <submittedName>
        <fullName evidence="1">Unnamed protein product</fullName>
    </submittedName>
</protein>
<accession>A0A9W6Z0N1</accession>
<sequence length="79" mass="8859">MSNYNKNNNNKVTSTLLTPSQRSNLQKALAEILPDFEYCNDLTSDVSILQHTTTIEHITNSTISNIHKFEDIAIPTPTP</sequence>
<keyword evidence="2" id="KW-1185">Reference proteome</keyword>
<dbReference type="EMBL" id="BSXU01007725">
    <property type="protein sequence ID" value="GMG56501.1"/>
    <property type="molecule type" value="Genomic_DNA"/>
</dbReference>
<evidence type="ECO:0000313" key="1">
    <source>
        <dbReference type="EMBL" id="GMG56501.1"/>
    </source>
</evidence>